<comment type="similarity">
    <text evidence="2">Belongs to the pyridoxamine 5'-phosphate oxidase family.</text>
</comment>
<evidence type="ECO:0000256" key="2">
    <source>
        <dbReference type="ARBA" id="ARBA00007301"/>
    </source>
</evidence>
<keyword evidence="5 8" id="KW-0560">Oxidoreductase</keyword>
<sequence>MSDHTDRVPLRDRLRAIPTFATELPEFAPDRAPDSPVALFVEWLEEALRSGVPEPHVVNLATADAAGRPSSRFLILKDVDESGWRFASDSTSPKGRDLAANPNAAIACYWPKQGRQIRARGPVVPEPPERSAADFLARSPEARAEALVGGQSEPLVSAEERAAAVARERERIAAAPDTVSPTWTLYTLQPESVEFWQASPDRRHIRLRYDRELSGEWRRTLLRP</sequence>
<accession>A0ABY4L7Y1</accession>
<dbReference type="NCBIfam" id="NF004231">
    <property type="entry name" value="PRK05679.1"/>
    <property type="match status" value="1"/>
</dbReference>
<feature type="domain" description="Pyridoxine 5'-phosphate oxidase dimerisation C-terminal" evidence="7">
    <location>
        <begin position="183"/>
        <end position="224"/>
    </location>
</feature>
<keyword evidence="9" id="KW-1185">Reference proteome</keyword>
<dbReference type="PANTHER" id="PTHR10851:SF0">
    <property type="entry name" value="PYRIDOXINE-5'-PHOSPHATE OXIDASE"/>
    <property type="match status" value="1"/>
</dbReference>
<dbReference type="Gene3D" id="2.30.110.10">
    <property type="entry name" value="Electron Transport, Fmn-binding Protein, Chain A"/>
    <property type="match status" value="1"/>
</dbReference>
<dbReference type="SUPFAM" id="SSF50475">
    <property type="entry name" value="FMN-binding split barrel"/>
    <property type="match status" value="1"/>
</dbReference>
<evidence type="ECO:0000256" key="1">
    <source>
        <dbReference type="ARBA" id="ARBA00001917"/>
    </source>
</evidence>
<organism evidence="8 9">
    <name type="scientific">Thermobifida alba</name>
    <name type="common">Thermomonospora alba</name>
    <dbReference type="NCBI Taxonomy" id="53522"/>
    <lineage>
        <taxon>Bacteria</taxon>
        <taxon>Bacillati</taxon>
        <taxon>Actinomycetota</taxon>
        <taxon>Actinomycetes</taxon>
        <taxon>Streptosporangiales</taxon>
        <taxon>Nocardiopsidaceae</taxon>
        <taxon>Thermobifida</taxon>
    </lineage>
</organism>
<dbReference type="InterPro" id="IPR000659">
    <property type="entry name" value="Pyridox_Oxase"/>
</dbReference>
<evidence type="ECO:0000256" key="4">
    <source>
        <dbReference type="ARBA" id="ARBA00022643"/>
    </source>
</evidence>
<proteinExistence type="inferred from homology"/>
<reference evidence="8 9" key="1">
    <citation type="submission" date="2020-04" db="EMBL/GenBank/DDBJ databases">
        <title>Thermobifida alba genome sequencing and assembly.</title>
        <authorList>
            <person name="Luzics S."/>
            <person name="Horvath B."/>
            <person name="Nagy I."/>
            <person name="Toth A."/>
            <person name="Nagy I."/>
            <person name="Kukolya J."/>
        </authorList>
    </citation>
    <scope>NUCLEOTIDE SEQUENCE [LARGE SCALE GENOMIC DNA]</scope>
    <source>
        <strain evidence="8 9">DSM 43795</strain>
    </source>
</reference>
<comment type="cofactor">
    <cofactor evidence="1">
        <name>FMN</name>
        <dbReference type="ChEBI" id="CHEBI:58210"/>
    </cofactor>
</comment>
<keyword evidence="3" id="KW-0285">Flavoprotein</keyword>
<name>A0ABY4L7Y1_THEAE</name>
<gene>
    <name evidence="8" type="ORF">FOF52_15545</name>
</gene>
<dbReference type="EC" id="1.4.3.5" evidence="8"/>
<evidence type="ECO:0000259" key="6">
    <source>
        <dbReference type="Pfam" id="PF01243"/>
    </source>
</evidence>
<dbReference type="InterPro" id="IPR012349">
    <property type="entry name" value="Split_barrel_FMN-bd"/>
</dbReference>
<dbReference type="EMBL" id="CP051627">
    <property type="protein sequence ID" value="UPT22202.1"/>
    <property type="molecule type" value="Genomic_DNA"/>
</dbReference>
<dbReference type="PANTHER" id="PTHR10851">
    <property type="entry name" value="PYRIDOXINE-5-PHOSPHATE OXIDASE"/>
    <property type="match status" value="1"/>
</dbReference>
<dbReference type="Pfam" id="PF01243">
    <property type="entry name" value="PNPOx_N"/>
    <property type="match status" value="1"/>
</dbReference>
<dbReference type="InterPro" id="IPR019576">
    <property type="entry name" value="Pyridoxamine_oxidase_dimer_C"/>
</dbReference>
<feature type="domain" description="Pyridoxamine 5'-phosphate oxidase N-terminal" evidence="6">
    <location>
        <begin position="44"/>
        <end position="154"/>
    </location>
</feature>
<dbReference type="InterPro" id="IPR011576">
    <property type="entry name" value="Pyridox_Oxase_N"/>
</dbReference>
<evidence type="ECO:0000256" key="5">
    <source>
        <dbReference type="ARBA" id="ARBA00023002"/>
    </source>
</evidence>
<dbReference type="GO" id="GO:0004733">
    <property type="term" value="F:pyridoxamine phosphate oxidase activity"/>
    <property type="evidence" value="ECO:0007669"/>
    <property type="project" value="UniProtKB-EC"/>
</dbReference>
<dbReference type="RefSeq" id="WP_248590683.1">
    <property type="nucleotide sequence ID" value="NZ_BAABEB010000005.1"/>
</dbReference>
<keyword evidence="4" id="KW-0288">FMN</keyword>
<evidence type="ECO:0000259" key="7">
    <source>
        <dbReference type="Pfam" id="PF10590"/>
    </source>
</evidence>
<dbReference type="PIRSF" id="PIRSF000190">
    <property type="entry name" value="Pyd_amn-ph_oxd"/>
    <property type="match status" value="1"/>
</dbReference>
<evidence type="ECO:0000313" key="9">
    <source>
        <dbReference type="Proteomes" id="UP000832041"/>
    </source>
</evidence>
<protein>
    <submittedName>
        <fullName evidence="8">Pyridoxal 5'-phosphate synthase</fullName>
        <ecNumber evidence="8">1.4.3.5</ecNumber>
    </submittedName>
</protein>
<dbReference type="Pfam" id="PF10590">
    <property type="entry name" value="PNP_phzG_C"/>
    <property type="match status" value="1"/>
</dbReference>
<evidence type="ECO:0000313" key="8">
    <source>
        <dbReference type="EMBL" id="UPT22202.1"/>
    </source>
</evidence>
<evidence type="ECO:0000256" key="3">
    <source>
        <dbReference type="ARBA" id="ARBA00022630"/>
    </source>
</evidence>
<dbReference type="Proteomes" id="UP000832041">
    <property type="component" value="Chromosome"/>
</dbReference>